<dbReference type="EMBL" id="CAJJDP010000019">
    <property type="protein sequence ID" value="CAD8146921.1"/>
    <property type="molecule type" value="Genomic_DNA"/>
</dbReference>
<proteinExistence type="predicted"/>
<organism evidence="1 2">
    <name type="scientific">Paramecium octaurelia</name>
    <dbReference type="NCBI Taxonomy" id="43137"/>
    <lineage>
        <taxon>Eukaryota</taxon>
        <taxon>Sar</taxon>
        <taxon>Alveolata</taxon>
        <taxon>Ciliophora</taxon>
        <taxon>Intramacronucleata</taxon>
        <taxon>Oligohymenophorea</taxon>
        <taxon>Peniculida</taxon>
        <taxon>Parameciidae</taxon>
        <taxon>Paramecium</taxon>
    </lineage>
</organism>
<gene>
    <name evidence="1" type="ORF">POCTA_138.1.T0190173</name>
</gene>
<name>A0A8S1SZA6_PAROT</name>
<accession>A0A8S1SZA6</accession>
<dbReference type="Proteomes" id="UP000683925">
    <property type="component" value="Unassembled WGS sequence"/>
</dbReference>
<reference evidence="1" key="1">
    <citation type="submission" date="2021-01" db="EMBL/GenBank/DDBJ databases">
        <authorList>
            <consortium name="Genoscope - CEA"/>
            <person name="William W."/>
        </authorList>
    </citation>
    <scope>NUCLEOTIDE SEQUENCE</scope>
</reference>
<comment type="caution">
    <text evidence="1">The sequence shown here is derived from an EMBL/GenBank/DDBJ whole genome shotgun (WGS) entry which is preliminary data.</text>
</comment>
<evidence type="ECO:0000313" key="2">
    <source>
        <dbReference type="Proteomes" id="UP000683925"/>
    </source>
</evidence>
<keyword evidence="2" id="KW-1185">Reference proteome</keyword>
<sequence>MDNLYIQEIRQRYHSSMTYQEYLDTYDKPPPKPYIRPKESPQILDPLSLEPPKGPKIQQQKLTVYSPEDVIFEESETDEKLRPANHIPCLKALKEYNVRIRSQSENLGFSVFRFLQQKKNKVP</sequence>
<evidence type="ECO:0000313" key="1">
    <source>
        <dbReference type="EMBL" id="CAD8146921.1"/>
    </source>
</evidence>
<dbReference type="AlphaFoldDB" id="A0A8S1SZA6"/>
<protein>
    <submittedName>
        <fullName evidence="1">Uncharacterized protein</fullName>
    </submittedName>
</protein>
<dbReference type="OrthoDB" id="284103at2759"/>